<dbReference type="InterPro" id="IPR000943">
    <property type="entry name" value="RNA_pol_sigma70"/>
</dbReference>
<dbReference type="Pfam" id="PF04542">
    <property type="entry name" value="Sigma70_r2"/>
    <property type="match status" value="1"/>
</dbReference>
<dbReference type="GO" id="GO:0006352">
    <property type="term" value="P:DNA-templated transcription initiation"/>
    <property type="evidence" value="ECO:0007669"/>
    <property type="project" value="InterPro"/>
</dbReference>
<dbReference type="InterPro" id="IPR013325">
    <property type="entry name" value="RNA_pol_sigma_r2"/>
</dbReference>
<evidence type="ECO:0000256" key="2">
    <source>
        <dbReference type="ARBA" id="ARBA00023082"/>
    </source>
</evidence>
<comment type="caution">
    <text evidence="6">The sequence shown here is derived from an EMBL/GenBank/DDBJ whole genome shotgun (WGS) entry which is preliminary data.</text>
</comment>
<dbReference type="InterPro" id="IPR007627">
    <property type="entry name" value="RNA_pol_sigma70_r2"/>
</dbReference>
<dbReference type="InterPro" id="IPR007630">
    <property type="entry name" value="RNA_pol_sigma70_r4"/>
</dbReference>
<dbReference type="GO" id="GO:0016987">
    <property type="term" value="F:sigma factor activity"/>
    <property type="evidence" value="ECO:0007669"/>
    <property type="project" value="UniProtKB-KW"/>
</dbReference>
<dbReference type="RefSeq" id="WP_121250105.1">
    <property type="nucleotide sequence ID" value="NZ_RBIL01000001.1"/>
</dbReference>
<gene>
    <name evidence="6" type="ORF">C8N24_2253</name>
</gene>
<keyword evidence="2" id="KW-0731">Sigma factor</keyword>
<keyword evidence="7" id="KW-1185">Reference proteome</keyword>
<dbReference type="Proteomes" id="UP000278962">
    <property type="component" value="Unassembled WGS sequence"/>
</dbReference>
<keyword evidence="6" id="KW-0282">Flagellum</keyword>
<reference evidence="6 7" key="1">
    <citation type="submission" date="2018-10" db="EMBL/GenBank/DDBJ databases">
        <title>Genomic Encyclopedia of Archaeal and Bacterial Type Strains, Phase II (KMG-II): from individual species to whole genera.</title>
        <authorList>
            <person name="Goeker M."/>
        </authorList>
    </citation>
    <scope>NUCLEOTIDE SEQUENCE [LARGE SCALE GENOMIC DNA]</scope>
    <source>
        <strain evidence="6 7">DSM 14954</strain>
    </source>
</reference>
<dbReference type="Pfam" id="PF04545">
    <property type="entry name" value="Sigma70_r4"/>
    <property type="match status" value="1"/>
</dbReference>
<dbReference type="AlphaFoldDB" id="A0A660LBH8"/>
<dbReference type="SUPFAM" id="SSF88946">
    <property type="entry name" value="Sigma2 domain of RNA polymerase sigma factors"/>
    <property type="match status" value="1"/>
</dbReference>
<dbReference type="GO" id="GO:0003677">
    <property type="term" value="F:DNA binding"/>
    <property type="evidence" value="ECO:0007669"/>
    <property type="project" value="UniProtKB-KW"/>
</dbReference>
<organism evidence="6 7">
    <name type="scientific">Solirubrobacter pauli</name>
    <dbReference type="NCBI Taxonomy" id="166793"/>
    <lineage>
        <taxon>Bacteria</taxon>
        <taxon>Bacillati</taxon>
        <taxon>Actinomycetota</taxon>
        <taxon>Thermoleophilia</taxon>
        <taxon>Solirubrobacterales</taxon>
        <taxon>Solirubrobacteraceae</taxon>
        <taxon>Solirubrobacter</taxon>
    </lineage>
</organism>
<dbReference type="PANTHER" id="PTHR30385:SF7">
    <property type="entry name" value="RNA POLYMERASE SIGMA FACTOR FLIA"/>
    <property type="match status" value="1"/>
</dbReference>
<dbReference type="EMBL" id="RBIL01000001">
    <property type="protein sequence ID" value="RKQ92407.1"/>
    <property type="molecule type" value="Genomic_DNA"/>
</dbReference>
<sequence>MKPTTSSGSRRRVSAEDALALWREYKETGSLQVRNRLVMTYAPLVKYIVFKKVRELPARCEVEDFISCGLEALIASIDRYDPEKGATLEQFAWTRIHGAVLDELRRQDWAPRSLRRWERDIARARDQFTTIQGRRPTREELADALSITVDELRRREDDISVSDVTSLNTLVISDDETTVERIDTLADGDAKRDPEHQAANSEAKAKFRRAFDNLPQREREVAVLLYVKNLTLREIGEVMGVSESRICQIHSQLKRTLKQQLSDDAVLFSAVG</sequence>
<evidence type="ECO:0000256" key="3">
    <source>
        <dbReference type="ARBA" id="ARBA00023125"/>
    </source>
</evidence>
<keyword evidence="3" id="KW-0238">DNA-binding</keyword>
<dbReference type="InterPro" id="IPR013324">
    <property type="entry name" value="RNA_pol_sigma_r3/r4-like"/>
</dbReference>
<dbReference type="OrthoDB" id="9799825at2"/>
<accession>A0A660LBH8</accession>
<evidence type="ECO:0000313" key="7">
    <source>
        <dbReference type="Proteomes" id="UP000278962"/>
    </source>
</evidence>
<keyword evidence="6" id="KW-0966">Cell projection</keyword>
<evidence type="ECO:0000313" key="6">
    <source>
        <dbReference type="EMBL" id="RKQ92407.1"/>
    </source>
</evidence>
<keyword evidence="6" id="KW-0969">Cilium</keyword>
<dbReference type="PANTHER" id="PTHR30385">
    <property type="entry name" value="SIGMA FACTOR F FLAGELLAR"/>
    <property type="match status" value="1"/>
</dbReference>
<evidence type="ECO:0000259" key="5">
    <source>
        <dbReference type="PROSITE" id="PS00716"/>
    </source>
</evidence>
<protein>
    <submittedName>
        <fullName evidence="6">RNA polymerase sigma factor for flagellar operon FliA</fullName>
    </submittedName>
</protein>
<keyword evidence="4" id="KW-0804">Transcription</keyword>
<dbReference type="Gene3D" id="1.20.140.160">
    <property type="match status" value="1"/>
</dbReference>
<dbReference type="Gene3D" id="1.10.1740.10">
    <property type="match status" value="1"/>
</dbReference>
<dbReference type="InterPro" id="IPR012845">
    <property type="entry name" value="RNA_pol_sigma_FliA_WhiG"/>
</dbReference>
<dbReference type="NCBIfam" id="TIGR02479">
    <property type="entry name" value="FliA_WhiG"/>
    <property type="match status" value="1"/>
</dbReference>
<dbReference type="GO" id="GO:0003899">
    <property type="term" value="F:DNA-directed RNA polymerase activity"/>
    <property type="evidence" value="ECO:0007669"/>
    <property type="project" value="InterPro"/>
</dbReference>
<dbReference type="InterPro" id="IPR007624">
    <property type="entry name" value="RNA_pol_sigma70_r3"/>
</dbReference>
<dbReference type="CDD" id="cd06171">
    <property type="entry name" value="Sigma70_r4"/>
    <property type="match status" value="1"/>
</dbReference>
<dbReference type="NCBIfam" id="TIGR02937">
    <property type="entry name" value="sigma70-ECF"/>
    <property type="match status" value="1"/>
</dbReference>
<dbReference type="PROSITE" id="PS00716">
    <property type="entry name" value="SIGMA70_2"/>
    <property type="match status" value="1"/>
</dbReference>
<dbReference type="SUPFAM" id="SSF88659">
    <property type="entry name" value="Sigma3 and sigma4 domains of RNA polymerase sigma factors"/>
    <property type="match status" value="2"/>
</dbReference>
<dbReference type="PRINTS" id="PR00046">
    <property type="entry name" value="SIGMA70FCT"/>
</dbReference>
<feature type="domain" description="RNA polymerase sigma-70" evidence="5">
    <location>
        <begin position="231"/>
        <end position="257"/>
    </location>
</feature>
<dbReference type="Pfam" id="PF04539">
    <property type="entry name" value="Sigma70_r3"/>
    <property type="match status" value="1"/>
</dbReference>
<name>A0A660LBH8_9ACTN</name>
<proteinExistence type="predicted"/>
<dbReference type="PIRSF" id="PIRSF000770">
    <property type="entry name" value="RNA_pol_sigma-SigE/K"/>
    <property type="match status" value="1"/>
</dbReference>
<dbReference type="InterPro" id="IPR014284">
    <property type="entry name" value="RNA_pol_sigma-70_dom"/>
</dbReference>
<evidence type="ECO:0000256" key="4">
    <source>
        <dbReference type="ARBA" id="ARBA00023163"/>
    </source>
</evidence>
<keyword evidence="1" id="KW-0805">Transcription regulation</keyword>
<evidence type="ECO:0000256" key="1">
    <source>
        <dbReference type="ARBA" id="ARBA00023015"/>
    </source>
</evidence>